<dbReference type="PANTHER" id="PTHR47354">
    <property type="entry name" value="NADH OXIDOREDUCTASE HCR"/>
    <property type="match status" value="1"/>
</dbReference>
<evidence type="ECO:0000313" key="2">
    <source>
        <dbReference type="EMBL" id="CDF86519.1"/>
    </source>
</evidence>
<feature type="domain" description="FAD-binding FR-type" evidence="1">
    <location>
        <begin position="46"/>
        <end position="146"/>
    </location>
</feature>
<dbReference type="eggNOG" id="COG1018">
    <property type="taxonomic scope" value="Bacteria"/>
</dbReference>
<evidence type="ECO:0000313" key="3">
    <source>
        <dbReference type="Proteomes" id="UP000025241"/>
    </source>
</evidence>
<dbReference type="KEGG" id="pkc:PKB_5206"/>
<dbReference type="AlphaFoldDB" id="A0A024HPF9"/>
<dbReference type="GO" id="GO:0016491">
    <property type="term" value="F:oxidoreductase activity"/>
    <property type="evidence" value="ECO:0007669"/>
    <property type="project" value="InterPro"/>
</dbReference>
<dbReference type="RefSeq" id="WP_043255680.1">
    <property type="nucleotide sequence ID" value="NZ_HG322950.1"/>
</dbReference>
<dbReference type="InterPro" id="IPR012675">
    <property type="entry name" value="Beta-grasp_dom_sf"/>
</dbReference>
<organism evidence="2 3">
    <name type="scientific">Pseudomonas knackmussii (strain DSM 6978 / CCUG 54928 / LMG 23759 / B13)</name>
    <dbReference type="NCBI Taxonomy" id="1301098"/>
    <lineage>
        <taxon>Bacteria</taxon>
        <taxon>Pseudomonadati</taxon>
        <taxon>Pseudomonadota</taxon>
        <taxon>Gammaproteobacteria</taxon>
        <taxon>Pseudomonadales</taxon>
        <taxon>Pseudomonadaceae</taxon>
        <taxon>Pseudomonas</taxon>
    </lineage>
</organism>
<dbReference type="STRING" id="1301098.PKB_5206"/>
<dbReference type="PATRIC" id="fig|1301098.3.peg.5184"/>
<reference evidence="2 3" key="1">
    <citation type="submission" date="2013-03" db="EMBL/GenBank/DDBJ databases">
        <authorList>
            <person name="Linke B."/>
        </authorList>
    </citation>
    <scope>NUCLEOTIDE SEQUENCE [LARGE SCALE GENOMIC DNA]</scope>
    <source>
        <strain evidence="2 3">B13</strain>
    </source>
</reference>
<accession>A0A024HPF9</accession>
<dbReference type="SUPFAM" id="SSF63380">
    <property type="entry name" value="Riboflavin synthase domain-like"/>
    <property type="match status" value="1"/>
</dbReference>
<dbReference type="PRINTS" id="PR00406">
    <property type="entry name" value="CYTB5RDTASE"/>
</dbReference>
<dbReference type="OrthoDB" id="9796486at2"/>
<dbReference type="Pfam" id="PF00175">
    <property type="entry name" value="NAD_binding_1"/>
    <property type="match status" value="1"/>
</dbReference>
<keyword evidence="3" id="KW-1185">Reference proteome</keyword>
<name>A0A024HPF9_PSEKB</name>
<dbReference type="PROSITE" id="PS00197">
    <property type="entry name" value="2FE2S_FER_1"/>
    <property type="match status" value="1"/>
</dbReference>
<dbReference type="SUPFAM" id="SSF52343">
    <property type="entry name" value="Ferredoxin reductase-like, C-terminal NADP-linked domain"/>
    <property type="match status" value="1"/>
</dbReference>
<dbReference type="CDD" id="cd06216">
    <property type="entry name" value="FNR_iron_sulfur_binding_2"/>
    <property type="match status" value="1"/>
</dbReference>
<dbReference type="HOGENOM" id="CLU_003827_14_2_6"/>
<dbReference type="Gene3D" id="2.40.30.10">
    <property type="entry name" value="Translation factors"/>
    <property type="match status" value="1"/>
</dbReference>
<dbReference type="PANTHER" id="PTHR47354:SF3">
    <property type="entry name" value="OXIDOREDUCTASE-RELATED"/>
    <property type="match status" value="1"/>
</dbReference>
<dbReference type="InterPro" id="IPR001433">
    <property type="entry name" value="OxRdtase_FAD/NAD-bd"/>
</dbReference>
<sequence length="365" mass="40010">MSLLPLNWLRPLRPLLAPLRVLARDGWLREADVDAVLAALNPAWALNRVFARVEARQWVADDMLALRLRANANWRGARPGQHLQLFIEHDGVRLGRSYSLIGEKDGCQEIAVKRQPDGRVSPLLVGQLCVGDVLELGAPGGDLQWPQDERGVLLLAAGSGLTPLLGMLRQALADGYHGPITLLHYVRERGQRAFHDQLQALAEQFPNFTPRWAISGAEADAGDLHGRFRHEHLQDLAGEHVLACGPAGFVEAVRESLAERAASLQWEAFSAPAWSGYETRHEVRLHFARSGQQSLGDNQRSLLEQAETAGLRPAHGCRQGICASCTCTLLSGSVRDLRSGELHSEPQQPIRLCVSAPQGDVSLDL</sequence>
<dbReference type="Proteomes" id="UP000025241">
    <property type="component" value="Chromosome I"/>
</dbReference>
<dbReference type="InterPro" id="IPR017927">
    <property type="entry name" value="FAD-bd_FR_type"/>
</dbReference>
<dbReference type="InterPro" id="IPR006058">
    <property type="entry name" value="2Fe2S_fd_BS"/>
</dbReference>
<dbReference type="SUPFAM" id="SSF54292">
    <property type="entry name" value="2Fe-2S ferredoxin-like"/>
    <property type="match status" value="1"/>
</dbReference>
<gene>
    <name evidence="2" type="ORF">PKB_5206</name>
</gene>
<dbReference type="InterPro" id="IPR008333">
    <property type="entry name" value="Cbr1-like_FAD-bd_dom"/>
</dbReference>
<dbReference type="InterPro" id="IPR036010">
    <property type="entry name" value="2Fe-2S_ferredoxin-like_sf"/>
</dbReference>
<dbReference type="GO" id="GO:0051537">
    <property type="term" value="F:2 iron, 2 sulfur cluster binding"/>
    <property type="evidence" value="ECO:0007669"/>
    <property type="project" value="InterPro"/>
</dbReference>
<dbReference type="InterPro" id="IPR039261">
    <property type="entry name" value="FNR_nucleotide-bd"/>
</dbReference>
<dbReference type="Pfam" id="PF00111">
    <property type="entry name" value="Fer2"/>
    <property type="match status" value="1"/>
</dbReference>
<reference evidence="2 3" key="2">
    <citation type="submission" date="2014-05" db="EMBL/GenBank/DDBJ databases">
        <title>Genome sequence of the 3-chlorobenzoate degrading bacterium Pseudomonas knackmussii B13 shows multiple evidence for horizontal gene transfer.</title>
        <authorList>
            <person name="Miyazaki R."/>
            <person name="Bertelli C."/>
            <person name="Falquet L."/>
            <person name="Robinson-Rechavi M."/>
            <person name="Gharib W."/>
            <person name="Roy S."/>
            <person name="Van der Meer J.R."/>
        </authorList>
    </citation>
    <scope>NUCLEOTIDE SEQUENCE [LARGE SCALE GENOMIC DNA]</scope>
    <source>
        <strain evidence="2 3">B13</strain>
    </source>
</reference>
<dbReference type="InterPro" id="IPR001041">
    <property type="entry name" value="2Fe-2S_ferredoxin-type"/>
</dbReference>
<dbReference type="Gene3D" id="3.10.20.30">
    <property type="match status" value="1"/>
</dbReference>
<proteinExistence type="predicted"/>
<dbReference type="Pfam" id="PF00970">
    <property type="entry name" value="FAD_binding_6"/>
    <property type="match status" value="1"/>
</dbReference>
<dbReference type="InterPro" id="IPR050415">
    <property type="entry name" value="MRET"/>
</dbReference>
<evidence type="ECO:0000259" key="1">
    <source>
        <dbReference type="PROSITE" id="PS51384"/>
    </source>
</evidence>
<dbReference type="EMBL" id="HG322950">
    <property type="protein sequence ID" value="CDF86519.1"/>
    <property type="molecule type" value="Genomic_DNA"/>
</dbReference>
<dbReference type="Gene3D" id="3.40.50.80">
    <property type="entry name" value="Nucleotide-binding domain of ferredoxin-NADP reductase (FNR) module"/>
    <property type="match status" value="1"/>
</dbReference>
<protein>
    <submittedName>
        <fullName evidence="2">Putative oxidoreductase</fullName>
    </submittedName>
</protein>
<dbReference type="CDD" id="cd00207">
    <property type="entry name" value="fer2"/>
    <property type="match status" value="1"/>
</dbReference>
<dbReference type="PROSITE" id="PS51384">
    <property type="entry name" value="FAD_FR"/>
    <property type="match status" value="1"/>
</dbReference>
<dbReference type="InterPro" id="IPR017938">
    <property type="entry name" value="Riboflavin_synthase-like_b-brl"/>
</dbReference>